<evidence type="ECO:0000313" key="2">
    <source>
        <dbReference type="EMBL" id="ALC40545.1"/>
    </source>
</evidence>
<dbReference type="AlphaFoldDB" id="A0A0M4ETG8"/>
<dbReference type="OrthoDB" id="7790690at2759"/>
<dbReference type="STRING" id="30019.A0A0M4ETG8"/>
<dbReference type="EMBL" id="CP012524">
    <property type="protein sequence ID" value="ALC40545.1"/>
    <property type="molecule type" value="Genomic_DNA"/>
</dbReference>
<evidence type="ECO:0000313" key="3">
    <source>
        <dbReference type="Proteomes" id="UP000494163"/>
    </source>
</evidence>
<dbReference type="Proteomes" id="UP000494163">
    <property type="component" value="Chromosome 2R"/>
</dbReference>
<dbReference type="Pfam" id="PF15865">
    <property type="entry name" value="Fanconi_A_N"/>
    <property type="match status" value="1"/>
</dbReference>
<feature type="domain" description="Fanconi anaemia group A protein N-terminal" evidence="1">
    <location>
        <begin position="7"/>
        <end position="81"/>
    </location>
</feature>
<accession>A0A0M4ETG8</accession>
<keyword evidence="3" id="KW-1185">Reference proteome</keyword>
<reference evidence="2 3" key="1">
    <citation type="submission" date="2015-08" db="EMBL/GenBank/DDBJ databases">
        <title>Ancestral chromatin configuration constrains chromatin evolution on differentiating sex chromosomes in Drosophila.</title>
        <authorList>
            <person name="Zhou Q."/>
            <person name="Bachtrog D."/>
        </authorList>
    </citation>
    <scope>NUCLEOTIDE SEQUENCE [LARGE SCALE GENOMIC DNA]</scope>
    <source>
        <tissue evidence="2">Whole larvae</tissue>
    </source>
</reference>
<organism evidence="2 3">
    <name type="scientific">Drosophila busckii</name>
    <name type="common">Fruit fly</name>
    <dbReference type="NCBI Taxonomy" id="30019"/>
    <lineage>
        <taxon>Eukaryota</taxon>
        <taxon>Metazoa</taxon>
        <taxon>Ecdysozoa</taxon>
        <taxon>Arthropoda</taxon>
        <taxon>Hexapoda</taxon>
        <taxon>Insecta</taxon>
        <taxon>Pterygota</taxon>
        <taxon>Neoptera</taxon>
        <taxon>Endopterygota</taxon>
        <taxon>Diptera</taxon>
        <taxon>Brachycera</taxon>
        <taxon>Muscomorpha</taxon>
        <taxon>Ephydroidea</taxon>
        <taxon>Drosophilidae</taxon>
        <taxon>Drosophila</taxon>
    </lineage>
</organism>
<name>A0A0M4ETG8_DROBS</name>
<gene>
    <name evidence="2" type="ORF">Dbus_chr2Rg124</name>
</gene>
<proteinExistence type="predicted"/>
<evidence type="ECO:0000259" key="1">
    <source>
        <dbReference type="Pfam" id="PF15865"/>
    </source>
</evidence>
<sequence>MSIENNLNNYAQWYKQHIGEMTYVLSKEEFQVMLNILEDSIHYECETQYIEIHAAIAISPGGKLVQAYKTKCKAHLARLKTAQRKK</sequence>
<protein>
    <submittedName>
        <fullName evidence="2">CG30001</fullName>
    </submittedName>
</protein>
<dbReference type="InterPro" id="IPR031729">
    <property type="entry name" value="Fanconi_A_N"/>
</dbReference>